<keyword evidence="6" id="KW-1185">Reference proteome</keyword>
<name>A0A976FGC1_BRELC</name>
<evidence type="ECO:0000259" key="4">
    <source>
        <dbReference type="PROSITE" id="PS51444"/>
    </source>
</evidence>
<evidence type="ECO:0008006" key="7">
    <source>
        <dbReference type="Google" id="ProtNLM"/>
    </source>
</evidence>
<evidence type="ECO:0000313" key="6">
    <source>
        <dbReference type="Proteomes" id="UP000294530"/>
    </source>
</evidence>
<accession>A0A976FGC1</accession>
<dbReference type="InterPro" id="IPR042201">
    <property type="entry name" value="FH2_Formin_sf"/>
</dbReference>
<comment type="caution">
    <text evidence="5">The sequence shown here is derived from an EMBL/GenBank/DDBJ whole genome shotgun (WGS) entry which is preliminary data.</text>
</comment>
<dbReference type="CDD" id="cd14497">
    <property type="entry name" value="PTP_PTEN-like"/>
    <property type="match status" value="1"/>
</dbReference>
<evidence type="ECO:0000259" key="3">
    <source>
        <dbReference type="PROSITE" id="PS51181"/>
    </source>
</evidence>
<dbReference type="InterPro" id="IPR029023">
    <property type="entry name" value="Tensin_phosphatase"/>
</dbReference>
<feature type="domain" description="FH2" evidence="4">
    <location>
        <begin position="895"/>
        <end position="1297"/>
    </location>
</feature>
<dbReference type="InterPro" id="IPR015425">
    <property type="entry name" value="FH2_Formin"/>
</dbReference>
<feature type="compositionally biased region" description="Basic and acidic residues" evidence="1">
    <location>
        <begin position="693"/>
        <end position="704"/>
    </location>
</feature>
<dbReference type="PROSITE" id="PS51444">
    <property type="entry name" value="FH2"/>
    <property type="match status" value="1"/>
</dbReference>
<sequence length="1329" mass="148771">METLRRLASSVFDVHRDSLNDTRLPDARSLDITFVADRLAVMGTPSNAPTDKKRNVVNVDDLAQFLDAHHRNHFMVFNLNALLYTLNNEHESVADKLHEQLLEFNWERDGMKAHTPPLDLIYRICYALHAWILLDPQHIALVNCQSGKTRSGVVVACYLLFARLVNDPMDAFVEFYKKRWDMKSLTSQVLRKKTPPSIQRFLTSFHELLKQEMPINDNPLLLKAVIFRQLPVELQPCVQIWDDYKLVYCTNTSEGETHGEAPVLDWNEEDGFFAILWENGIELDGGFSILCSFGANYDNVNDMDASSKVLFRYANSTFCLAPGLVTLKKHDLDLMKQYEHGFDGDLFSVDLVLHENSAKKPPSLVGRNLTGNNAVRQGLIEMTKHHVILPDPAMHSKLKCIGFSDTPATFALQCSQNAPNLALDLLHTKGFSRFFAQEAADVAATERQESSILNHETTICTKNSQQTAGNERGKCKAITTRENLSVSTNSNDHATPTNEHTTKKHLLIEGKAASSLATMSALIVRSSHNTLNSAIDVVTNAPGPPKLEIKSAMPSDLFLASRPTEAVGLSVESGEDTKCAALKSGASFKAIQSCLLKDGAKPSALLPIHLCENCTSNSGDMSSAPIASETKLKNREEYARYFRMLRMGCPREAVKQKMLMDGLDPVILEHGSNSTYNLGKDRTAITQSVPESSNDKEYTNSSTTEDKVVPVSDVLMKDYKIYSKYYKMRKIGLSDGAIRQKMKADGVDERAVDLGSDVFFCNMSKPDEMHKFVSSMKDKKLRDDPKYAKYFKMLQMGLTEEAVRKKMISESVDERALDLGGDEVASKLVSLKDNVKLQDDPGYSKYFKKLKNGPLEGALKQKMVTENFFVQALELGPEDSRSQLHAGENAMESSIATMVKPKRARKKLHWQAISEERISNINKQTIWEDENENVNFEMDMEELEALFFANSNTRSAKSNSTFGQSKPIQRKQTVTLIDGKRAMNAAISLARVKLSYSEIADAVAKFDPTGLSLEQLIGISEFLPTKEEIVLVCGYVGDKELLGEAEKFITEIAKLKRYASRMDCLVYKSSFTSRSADLSLSVANLQKAAEEVKGSRLLKTLLAMVLKLGNTLNGSGEENEIKGFTVDSLLRLGQTKAVNQKTTVLHYLVRLIKKNHPQILNFQEELPSVSLAARESFETIDKDFKKLKRGLATLYTELKLQEKENESHGPKNVVKAMQTSASEIEDQMEALADIIASTKEDVLSVLDYFGEDPKRCPSEFFATLASFCSMFQRSRNEVDSVDEAERLKMRRLSFFGHASNSKTGVNSEVHRPILERMHNTVDKQQFNDN</sequence>
<dbReference type="Gene3D" id="3.90.190.10">
    <property type="entry name" value="Protein tyrosine phosphatase superfamily"/>
    <property type="match status" value="1"/>
</dbReference>
<dbReference type="SMART" id="SM00498">
    <property type="entry name" value="FH2"/>
    <property type="match status" value="1"/>
</dbReference>
<gene>
    <name evidence="5" type="ORF">CCR75_001835</name>
</gene>
<dbReference type="Proteomes" id="UP000294530">
    <property type="component" value="Unassembled WGS sequence"/>
</dbReference>
<dbReference type="InterPro" id="IPR029021">
    <property type="entry name" value="Prot-tyrosine_phosphatase-like"/>
</dbReference>
<dbReference type="InterPro" id="IPR051144">
    <property type="entry name" value="Formin_homology_domain"/>
</dbReference>
<dbReference type="OrthoDB" id="196074at2759"/>
<dbReference type="InterPro" id="IPR000387">
    <property type="entry name" value="Tyr_Pase_dom"/>
</dbReference>
<dbReference type="PANTHER" id="PTHR45733">
    <property type="entry name" value="FORMIN-J"/>
    <property type="match status" value="1"/>
</dbReference>
<protein>
    <recommendedName>
        <fullName evidence="7">Formin-like protein</fullName>
    </recommendedName>
</protein>
<dbReference type="Gene3D" id="1.20.58.2220">
    <property type="entry name" value="Formin, FH2 domain"/>
    <property type="match status" value="1"/>
</dbReference>
<dbReference type="SUPFAM" id="SSF101447">
    <property type="entry name" value="Formin homology 2 domain (FH2 domain)"/>
    <property type="match status" value="1"/>
</dbReference>
<evidence type="ECO:0000259" key="2">
    <source>
        <dbReference type="PROSITE" id="PS50056"/>
    </source>
</evidence>
<dbReference type="Pfam" id="PF10152">
    <property type="entry name" value="CCDC53"/>
    <property type="match status" value="3"/>
</dbReference>
<evidence type="ECO:0000256" key="1">
    <source>
        <dbReference type="SAM" id="MobiDB-lite"/>
    </source>
</evidence>
<feature type="domain" description="Phosphatase tensin-type" evidence="3">
    <location>
        <begin position="22"/>
        <end position="212"/>
    </location>
</feature>
<organism evidence="5 6">
    <name type="scientific">Bremia lactucae</name>
    <name type="common">Lettuce downy mildew</name>
    <dbReference type="NCBI Taxonomy" id="4779"/>
    <lineage>
        <taxon>Eukaryota</taxon>
        <taxon>Sar</taxon>
        <taxon>Stramenopiles</taxon>
        <taxon>Oomycota</taxon>
        <taxon>Peronosporomycetes</taxon>
        <taxon>Peronosporales</taxon>
        <taxon>Peronosporaceae</taxon>
        <taxon>Bremia</taxon>
    </lineage>
</organism>
<dbReference type="GeneID" id="94345607"/>
<dbReference type="PANTHER" id="PTHR45733:SF34">
    <property type="entry name" value="FH2 DOMAIN-CONTAINING PROTEIN"/>
    <property type="match status" value="1"/>
</dbReference>
<dbReference type="GO" id="GO:0071203">
    <property type="term" value="C:WASH complex"/>
    <property type="evidence" value="ECO:0007669"/>
    <property type="project" value="InterPro"/>
</dbReference>
<dbReference type="RefSeq" id="XP_067815742.1">
    <property type="nucleotide sequence ID" value="XM_067959936.1"/>
</dbReference>
<dbReference type="PROSITE" id="PS50056">
    <property type="entry name" value="TYR_PHOSPHATASE_2"/>
    <property type="match status" value="1"/>
</dbReference>
<dbReference type="Pfam" id="PF02181">
    <property type="entry name" value="FH2"/>
    <property type="match status" value="1"/>
</dbReference>
<reference evidence="5 6" key="1">
    <citation type="journal article" date="2021" name="Genome Biol.">
        <title>AFLAP: assembly-free linkage analysis pipeline using k-mers from genome sequencing data.</title>
        <authorList>
            <person name="Fletcher K."/>
            <person name="Zhang L."/>
            <person name="Gil J."/>
            <person name="Han R."/>
            <person name="Cavanaugh K."/>
            <person name="Michelmore R."/>
        </authorList>
    </citation>
    <scope>NUCLEOTIDE SEQUENCE [LARGE SCALE GENOMIC DNA]</scope>
    <source>
        <strain evidence="5 6">SF5</strain>
    </source>
</reference>
<dbReference type="EMBL" id="SHOA02000018">
    <property type="protein sequence ID" value="TDH66243.1"/>
    <property type="molecule type" value="Genomic_DNA"/>
</dbReference>
<dbReference type="PROSITE" id="PS51181">
    <property type="entry name" value="PPASE_TENSIN"/>
    <property type="match status" value="1"/>
</dbReference>
<feature type="domain" description="Tyrosine specific protein phosphatases" evidence="2">
    <location>
        <begin position="141"/>
        <end position="190"/>
    </location>
</feature>
<proteinExistence type="predicted"/>
<evidence type="ECO:0000313" key="5">
    <source>
        <dbReference type="EMBL" id="TDH66243.1"/>
    </source>
</evidence>
<dbReference type="InterPro" id="IPR019309">
    <property type="entry name" value="WASHC3"/>
</dbReference>
<feature type="region of interest" description="Disordered" evidence="1">
    <location>
        <begin position="685"/>
        <end position="704"/>
    </location>
</feature>
<dbReference type="KEGG" id="blac:94345607"/>
<dbReference type="SUPFAM" id="SSF52799">
    <property type="entry name" value="(Phosphotyrosine protein) phosphatases II"/>
    <property type="match status" value="1"/>
</dbReference>